<dbReference type="Proteomes" id="UP000095283">
    <property type="component" value="Unplaced"/>
</dbReference>
<dbReference type="Gene3D" id="3.40.50.1000">
    <property type="entry name" value="HAD superfamily/HAD-like"/>
    <property type="match status" value="1"/>
</dbReference>
<dbReference type="InterPro" id="IPR041064">
    <property type="entry name" value="T6PP_helical"/>
</dbReference>
<evidence type="ECO:0000259" key="2">
    <source>
        <dbReference type="Pfam" id="PF18572"/>
    </source>
</evidence>
<protein>
    <submittedName>
        <fullName evidence="5">T6PP_N domain-containing protein</fullName>
    </submittedName>
</protein>
<dbReference type="Pfam" id="PF21141">
    <property type="entry name" value="T6PP_C"/>
    <property type="match status" value="1"/>
</dbReference>
<name>A0A1I7X5Q4_HETBA</name>
<reference evidence="5" key="1">
    <citation type="submission" date="2016-11" db="UniProtKB">
        <authorList>
            <consortium name="WormBaseParasite"/>
        </authorList>
    </citation>
    <scope>IDENTIFICATION</scope>
</reference>
<sequence>MTETEKAQCVEAFKHSLYDMQNVRRQIVSGILKDCSLESTLVDSLQHALAELTDSRTSGEMRHISTPSANFPINIRDEIRGLRKDVEFLRRLSSCLQSATGSIEGVLEEIDIASILAPFHPNGPETFGTELENAERFLMDFVDSSYSSGQKPLFVTDWDGTMKDYCSQYATNLQVTVRGAVSGGYGDDALFTRMAFPMKVSTLLGDSVMRFCTICTSWKRSSKKILFLLYFMCILLLYFNNFFYLYTRYRVLSSKIELD</sequence>
<dbReference type="Gene3D" id="1.20.58.1800">
    <property type="match status" value="1"/>
</dbReference>
<keyword evidence="1" id="KW-0812">Transmembrane</keyword>
<evidence type="ECO:0000313" key="5">
    <source>
        <dbReference type="WBParaSite" id="Hba_12934"/>
    </source>
</evidence>
<feature type="domain" description="Trehalose-6-phosphate phosphatase C-terminal" evidence="3">
    <location>
        <begin position="154"/>
        <end position="176"/>
    </location>
</feature>
<dbReference type="Pfam" id="PF18572">
    <property type="entry name" value="T6PP_N"/>
    <property type="match status" value="1"/>
</dbReference>
<organism evidence="4 5">
    <name type="scientific">Heterorhabditis bacteriophora</name>
    <name type="common">Entomopathogenic nematode worm</name>
    <dbReference type="NCBI Taxonomy" id="37862"/>
    <lineage>
        <taxon>Eukaryota</taxon>
        <taxon>Metazoa</taxon>
        <taxon>Ecdysozoa</taxon>
        <taxon>Nematoda</taxon>
        <taxon>Chromadorea</taxon>
        <taxon>Rhabditida</taxon>
        <taxon>Rhabditina</taxon>
        <taxon>Rhabditomorpha</taxon>
        <taxon>Strongyloidea</taxon>
        <taxon>Heterorhabditidae</taxon>
        <taxon>Heterorhabditis</taxon>
    </lineage>
</organism>
<accession>A0A1I7X5Q4</accession>
<feature type="transmembrane region" description="Helical" evidence="1">
    <location>
        <begin position="225"/>
        <end position="246"/>
    </location>
</feature>
<dbReference type="InterPro" id="IPR049063">
    <property type="entry name" value="T6PP_C"/>
</dbReference>
<keyword evidence="1" id="KW-0472">Membrane</keyword>
<feature type="domain" description="Trehalose-6-phosphate phosphatase helical bundle" evidence="2">
    <location>
        <begin position="9"/>
        <end position="94"/>
    </location>
</feature>
<keyword evidence="4" id="KW-1185">Reference proteome</keyword>
<dbReference type="InterPro" id="IPR023214">
    <property type="entry name" value="HAD_sf"/>
</dbReference>
<dbReference type="WBParaSite" id="Hba_12934">
    <property type="protein sequence ID" value="Hba_12934"/>
    <property type="gene ID" value="Hba_12934"/>
</dbReference>
<evidence type="ECO:0000256" key="1">
    <source>
        <dbReference type="SAM" id="Phobius"/>
    </source>
</evidence>
<evidence type="ECO:0000259" key="3">
    <source>
        <dbReference type="Pfam" id="PF21141"/>
    </source>
</evidence>
<dbReference type="AlphaFoldDB" id="A0A1I7X5Q4"/>
<proteinExistence type="predicted"/>
<evidence type="ECO:0000313" key="4">
    <source>
        <dbReference type="Proteomes" id="UP000095283"/>
    </source>
</evidence>
<keyword evidence="1" id="KW-1133">Transmembrane helix</keyword>